<feature type="region of interest" description="Disordered" evidence="6">
    <location>
        <begin position="304"/>
        <end position="353"/>
    </location>
</feature>
<feature type="transmembrane region" description="Helical" evidence="7">
    <location>
        <begin position="232"/>
        <end position="252"/>
    </location>
</feature>
<feature type="transmembrane region" description="Helical" evidence="7">
    <location>
        <begin position="285"/>
        <end position="302"/>
    </location>
</feature>
<feature type="compositionally biased region" description="Basic residues" evidence="6">
    <location>
        <begin position="341"/>
        <end position="350"/>
    </location>
</feature>
<evidence type="ECO:0000313" key="8">
    <source>
        <dbReference type="EMBL" id="GHP09972.1"/>
    </source>
</evidence>
<evidence type="ECO:0000256" key="7">
    <source>
        <dbReference type="SAM" id="Phobius"/>
    </source>
</evidence>
<comment type="subcellular location">
    <subcellularLocation>
        <location evidence="1">Membrane</location>
        <topology evidence="1">Multi-pass membrane protein</topology>
    </subcellularLocation>
</comment>
<dbReference type="Pfam" id="PF04142">
    <property type="entry name" value="Nuc_sug_transp"/>
    <property type="match status" value="1"/>
</dbReference>
<feature type="transmembrane region" description="Helical" evidence="7">
    <location>
        <begin position="201"/>
        <end position="220"/>
    </location>
</feature>
<dbReference type="EMBL" id="BNJQ01000027">
    <property type="protein sequence ID" value="GHP09972.1"/>
    <property type="molecule type" value="Genomic_DNA"/>
</dbReference>
<feature type="transmembrane region" description="Helical" evidence="7">
    <location>
        <begin position="168"/>
        <end position="195"/>
    </location>
</feature>
<dbReference type="InterPro" id="IPR027417">
    <property type="entry name" value="P-loop_NTPase"/>
</dbReference>
<keyword evidence="5 7" id="KW-0472">Membrane</keyword>
<comment type="caution">
    <text evidence="8">The sequence shown here is derived from an EMBL/GenBank/DDBJ whole genome shotgun (WGS) entry which is preliminary data.</text>
</comment>
<evidence type="ECO:0000256" key="6">
    <source>
        <dbReference type="SAM" id="MobiDB-lite"/>
    </source>
</evidence>
<accession>A0A830HS78</accession>
<dbReference type="GO" id="GO:0015165">
    <property type="term" value="F:pyrimidine nucleotide-sugar transmembrane transporter activity"/>
    <property type="evidence" value="ECO:0007669"/>
    <property type="project" value="InterPro"/>
</dbReference>
<dbReference type="Gene3D" id="3.40.50.300">
    <property type="entry name" value="P-loop containing nucleotide triphosphate hydrolases"/>
    <property type="match status" value="1"/>
</dbReference>
<dbReference type="AlphaFoldDB" id="A0A830HS78"/>
<proteinExistence type="inferred from homology"/>
<dbReference type="SUPFAM" id="SSF103481">
    <property type="entry name" value="Multidrug resistance efflux transporter EmrE"/>
    <property type="match status" value="1"/>
</dbReference>
<feature type="transmembrane region" description="Helical" evidence="7">
    <location>
        <begin position="79"/>
        <end position="99"/>
    </location>
</feature>
<evidence type="ECO:0000256" key="3">
    <source>
        <dbReference type="ARBA" id="ARBA00022692"/>
    </source>
</evidence>
<feature type="transmembrane region" description="Helical" evidence="7">
    <location>
        <begin position="43"/>
        <end position="67"/>
    </location>
</feature>
<keyword evidence="3 7" id="KW-0812">Transmembrane</keyword>
<keyword evidence="9" id="KW-1185">Reference proteome</keyword>
<evidence type="ECO:0000256" key="1">
    <source>
        <dbReference type="ARBA" id="ARBA00004141"/>
    </source>
</evidence>
<evidence type="ECO:0000256" key="5">
    <source>
        <dbReference type="ARBA" id="ARBA00023136"/>
    </source>
</evidence>
<dbReference type="PANTHER" id="PTHR10231">
    <property type="entry name" value="NUCLEOTIDE-SUGAR TRANSMEMBRANE TRANSPORTER"/>
    <property type="match status" value="1"/>
</dbReference>
<dbReference type="GO" id="GO:0000139">
    <property type="term" value="C:Golgi membrane"/>
    <property type="evidence" value="ECO:0007669"/>
    <property type="project" value="InterPro"/>
</dbReference>
<sequence length="1063" mass="114531">MIVMMNENERRLAFVCLGALASIYGIQSHLARSIPHSISSAGIVIAIEAAKTVTATAALLLSGNGAIKKAFSNTTSTQLALAGIPAVLYMVQNLLMAFASRHVDGATFAALVQTRILWTALFAYLILGEAQTRKQLTAISALGAAAMPLSCNQEQASSPKDAVDNSTLVVASGVTCVLLAAALSGLSACICQRLMRKFSAIPVAWFSIEMSLFAVLPILLTTKGSWSDAVSVSTSPVVWINAVGGLLVGLVTRKLGGVAKGCAAVGGLAISSMLQYVCDRRWPTLIRGFAVFVVGFASYMHVTSSSSSSSQSRSQKVDKLEDDLAPPKTSTPTIGVTTRSHMQRLRKRPSTRGVTKNTLTLTATAACLARVASFCVVLATDATTSEKTFNPSVMQMHSGDPLMVDGKFTTSSPRRLCATLAADETLSRALAFVVNDKNITESPSLDLQSLLKNLTDITVAEESSHETDTCKSESRALAAIVGNTIQAVRTFQTSKRMWTDASRWNLERALADGYSKSQLVANSPAGAKAHARARVELAAATSNFVCSELGYTLALSEASWKHIATALEVDPVSINATAHAVLPLLMLADDEDVAFSKIMRDAATRLAVRAVRSAKDHERGRAWEMLAAVMYNRGDVEGALQAAHAALETEAINLKYAVRLIDALSREAAIVQDESCAAEEEESERKKPIMLIKTHKTASTVLASVLARLALKTNRRVYRPSRRVEHFTLWGTMAPTGNGTQYDYLDPADLKVRTSVAKVNQMPDVFLAHITGNHSLEFGTRLLGSSPLVVSSVRDPVRRFLSDWEFVGWSRLLNSTLEEWLAKNEGASVDELEGDFDWPMASQPLVNRQARALPESLLESDECFVVVHERFDESIVLLRAWLVAHGVLPPFRRAADGKAELGAYADMAFRRQRLLGDGGEEGRKKALEEFHGADAHVGDVTPFATKQVERLHAKDRRLYKAATAAMDARARAYGRDRLADDVEALRRDRAAELARCAHGGAGASESACALLNERIAATDTLYRVLDRGGVLVRQLGRAAAEAEGERVAALKVAQTALSHSTAK</sequence>
<dbReference type="InterPro" id="IPR037185">
    <property type="entry name" value="EmrE-like"/>
</dbReference>
<feature type="transmembrane region" description="Helical" evidence="7">
    <location>
        <begin position="105"/>
        <end position="127"/>
    </location>
</feature>
<keyword evidence="4 7" id="KW-1133">Transmembrane helix</keyword>
<evidence type="ECO:0000256" key="4">
    <source>
        <dbReference type="ARBA" id="ARBA00022989"/>
    </source>
</evidence>
<feature type="transmembrane region" description="Helical" evidence="7">
    <location>
        <begin position="258"/>
        <end position="278"/>
    </location>
</feature>
<feature type="compositionally biased region" description="Polar residues" evidence="6">
    <location>
        <begin position="328"/>
        <end position="340"/>
    </location>
</feature>
<organism evidence="8 9">
    <name type="scientific">Pycnococcus provasolii</name>
    <dbReference type="NCBI Taxonomy" id="41880"/>
    <lineage>
        <taxon>Eukaryota</taxon>
        <taxon>Viridiplantae</taxon>
        <taxon>Chlorophyta</taxon>
        <taxon>Pseudoscourfieldiophyceae</taxon>
        <taxon>Pseudoscourfieldiales</taxon>
        <taxon>Pycnococcaceae</taxon>
        <taxon>Pycnococcus</taxon>
    </lineage>
</organism>
<dbReference type="OrthoDB" id="408493at2759"/>
<feature type="compositionally biased region" description="Low complexity" evidence="6">
    <location>
        <begin position="304"/>
        <end position="314"/>
    </location>
</feature>
<comment type="similarity">
    <text evidence="2">Belongs to the nucleotide-sugar transporter family. CMP-Sialate:CMP antiporter (TC 2.A.7.12) subfamily.</text>
</comment>
<protein>
    <submittedName>
        <fullName evidence="8">Uncharacterized protein</fullName>
    </submittedName>
</protein>
<reference evidence="8" key="1">
    <citation type="submission" date="2020-10" db="EMBL/GenBank/DDBJ databases">
        <title>Unveiling of a novel bifunctional photoreceptor, Dualchrome1, isolated from a cosmopolitan green alga.</title>
        <authorList>
            <person name="Suzuki S."/>
            <person name="Kawachi M."/>
        </authorList>
    </citation>
    <scope>NUCLEOTIDE SEQUENCE</scope>
    <source>
        <strain evidence="8">NIES 2893</strain>
    </source>
</reference>
<dbReference type="Proteomes" id="UP000660262">
    <property type="component" value="Unassembled WGS sequence"/>
</dbReference>
<gene>
    <name evidence="8" type="ORF">PPROV_000870500</name>
</gene>
<name>A0A830HS78_9CHLO</name>
<dbReference type="InterPro" id="IPR007271">
    <property type="entry name" value="Nuc_sug_transpt"/>
</dbReference>
<evidence type="ECO:0000313" key="9">
    <source>
        <dbReference type="Proteomes" id="UP000660262"/>
    </source>
</evidence>
<evidence type="ECO:0000256" key="2">
    <source>
        <dbReference type="ARBA" id="ARBA00006447"/>
    </source>
</evidence>